<dbReference type="PROSITE" id="PS50889">
    <property type="entry name" value="S4"/>
    <property type="match status" value="1"/>
</dbReference>
<reference evidence="3 4" key="2">
    <citation type="journal article" date="2014" name="Genome Announc.">
        <title>Complete Genome Sequence of Coprothermobacter proteolyticus DSM 5265.</title>
        <authorList>
            <person name="Alexiev A."/>
            <person name="Coil D.A."/>
            <person name="Badger J.H."/>
            <person name="Enticknap J."/>
            <person name="Ward N."/>
            <person name="Robb F.T."/>
            <person name="Eisen J.A."/>
        </authorList>
    </citation>
    <scope>NUCLEOTIDE SEQUENCE [LARGE SCALE GENOMIC DNA]</scope>
    <source>
        <strain evidence="4">ATCC 35245 / DSM 5265 / OCM 4 / BT</strain>
    </source>
</reference>
<evidence type="ECO:0000256" key="1">
    <source>
        <dbReference type="PROSITE-ProRule" id="PRU00182"/>
    </source>
</evidence>
<dbReference type="RefSeq" id="WP_012544441.1">
    <property type="nucleotide sequence ID" value="NC_011295.1"/>
</dbReference>
<dbReference type="CDD" id="cd00165">
    <property type="entry name" value="S4"/>
    <property type="match status" value="1"/>
</dbReference>
<dbReference type="Proteomes" id="UP000001732">
    <property type="component" value="Chromosome"/>
</dbReference>
<dbReference type="KEGG" id="cpo:COPRO5265_0067"/>
<evidence type="ECO:0000259" key="2">
    <source>
        <dbReference type="SMART" id="SM00363"/>
    </source>
</evidence>
<proteinExistence type="predicted"/>
<gene>
    <name evidence="3" type="ordered locus">COPRO5265_0067</name>
</gene>
<evidence type="ECO:0000313" key="4">
    <source>
        <dbReference type="Proteomes" id="UP000001732"/>
    </source>
</evidence>
<reference evidence="4" key="1">
    <citation type="submission" date="2008-08" db="EMBL/GenBank/DDBJ databases">
        <title>The complete genome sequence of Coprothermobacter proteolyticus strain ATCC 5245 / DSM 5265 / BT.</title>
        <authorList>
            <person name="Dodson R.J."/>
            <person name="Durkin A.S."/>
            <person name="Wu M."/>
            <person name="Eisen J."/>
            <person name="Sutton G."/>
        </authorList>
    </citation>
    <scope>NUCLEOTIDE SEQUENCE [LARGE SCALE GENOMIC DNA]</scope>
    <source>
        <strain evidence="4">ATCC 35245 / DSM 5265 / OCM 4 / BT</strain>
    </source>
</reference>
<feature type="domain" description="RNA-binding S4" evidence="2">
    <location>
        <begin position="10"/>
        <end position="71"/>
    </location>
</feature>
<organism evidence="3 4">
    <name type="scientific">Coprothermobacter proteolyticus (strain ATCC 35245 / DSM 5265 / OCM 4 / BT)</name>
    <dbReference type="NCBI Taxonomy" id="309798"/>
    <lineage>
        <taxon>Bacteria</taxon>
        <taxon>Pseudomonadati</taxon>
        <taxon>Coprothermobacterota</taxon>
        <taxon>Coprothermobacteria</taxon>
        <taxon>Coprothermobacterales</taxon>
        <taxon>Coprothermobacteraceae</taxon>
        <taxon>Coprothermobacter</taxon>
    </lineage>
</organism>
<dbReference type="eggNOG" id="COG2501">
    <property type="taxonomic scope" value="Bacteria"/>
</dbReference>
<dbReference type="STRING" id="309798.COPRO5265_0067"/>
<protein>
    <submittedName>
        <fullName evidence="3">Conserved domain protein</fullName>
    </submittedName>
</protein>
<dbReference type="Gene3D" id="3.10.290.10">
    <property type="entry name" value="RNA-binding S4 domain"/>
    <property type="match status" value="1"/>
</dbReference>
<sequence>MSREAIVIMIELQQFLKIVLNVTGGEAKHIIQDGLVCVNGVVETRRSRKLAQEDVVEVNLEEVAGEKFKVSDFIKGQ</sequence>
<dbReference type="SUPFAM" id="SSF55174">
    <property type="entry name" value="Alpha-L RNA-binding motif"/>
    <property type="match status" value="1"/>
</dbReference>
<dbReference type="GO" id="GO:0003723">
    <property type="term" value="F:RNA binding"/>
    <property type="evidence" value="ECO:0007669"/>
    <property type="project" value="UniProtKB-KW"/>
</dbReference>
<keyword evidence="1" id="KW-0694">RNA-binding</keyword>
<dbReference type="EMBL" id="CP001145">
    <property type="protein sequence ID" value="ACI17789.1"/>
    <property type="molecule type" value="Genomic_DNA"/>
</dbReference>
<dbReference type="Pfam" id="PF13275">
    <property type="entry name" value="S4_2"/>
    <property type="match status" value="1"/>
</dbReference>
<dbReference type="AlphaFoldDB" id="B5Y6P2"/>
<dbReference type="InterPro" id="IPR036986">
    <property type="entry name" value="S4_RNA-bd_sf"/>
</dbReference>
<accession>B5Y6P2</accession>
<keyword evidence="4" id="KW-1185">Reference proteome</keyword>
<evidence type="ECO:0000313" key="3">
    <source>
        <dbReference type="EMBL" id="ACI17789.1"/>
    </source>
</evidence>
<dbReference type="SMART" id="SM00363">
    <property type="entry name" value="S4"/>
    <property type="match status" value="1"/>
</dbReference>
<dbReference type="InterPro" id="IPR002942">
    <property type="entry name" value="S4_RNA-bd"/>
</dbReference>
<name>B5Y6P2_COPPD</name>